<dbReference type="EMBL" id="BAAAFD010000012">
    <property type="protein sequence ID" value="GAA0859562.1"/>
    <property type="molecule type" value="Genomic_DNA"/>
</dbReference>
<dbReference type="Proteomes" id="UP001500359">
    <property type="component" value="Unassembled WGS sequence"/>
</dbReference>
<proteinExistence type="predicted"/>
<evidence type="ECO:0000313" key="2">
    <source>
        <dbReference type="Proteomes" id="UP001500359"/>
    </source>
</evidence>
<protein>
    <recommendedName>
        <fullName evidence="3">MJ0042 family finger-like domain-containing protein</fullName>
    </recommendedName>
</protein>
<accession>A0ABN1LSI3</accession>
<keyword evidence="2" id="KW-1185">Reference proteome</keyword>
<reference evidence="1 2" key="1">
    <citation type="journal article" date="2019" name="Int. J. Syst. Evol. Microbiol.">
        <title>The Global Catalogue of Microorganisms (GCM) 10K type strain sequencing project: providing services to taxonomists for standard genome sequencing and annotation.</title>
        <authorList>
            <consortium name="The Broad Institute Genomics Platform"/>
            <consortium name="The Broad Institute Genome Sequencing Center for Infectious Disease"/>
            <person name="Wu L."/>
            <person name="Ma J."/>
        </authorList>
    </citation>
    <scope>NUCLEOTIDE SEQUENCE [LARGE SCALE GENOMIC DNA]</scope>
    <source>
        <strain evidence="1 2">JCM 15896</strain>
    </source>
</reference>
<evidence type="ECO:0000313" key="1">
    <source>
        <dbReference type="EMBL" id="GAA0859562.1"/>
    </source>
</evidence>
<name>A0ABN1LSI3_9ALTE</name>
<organism evidence="1 2">
    <name type="scientific">Aliiglaciecola litoralis</name>
    <dbReference type="NCBI Taxonomy" id="582857"/>
    <lineage>
        <taxon>Bacteria</taxon>
        <taxon>Pseudomonadati</taxon>
        <taxon>Pseudomonadota</taxon>
        <taxon>Gammaproteobacteria</taxon>
        <taxon>Alteromonadales</taxon>
        <taxon>Alteromonadaceae</taxon>
        <taxon>Aliiglaciecola</taxon>
    </lineage>
</organism>
<evidence type="ECO:0008006" key="3">
    <source>
        <dbReference type="Google" id="ProtNLM"/>
    </source>
</evidence>
<comment type="caution">
    <text evidence="1">The sequence shown here is derived from an EMBL/GenBank/DDBJ whole genome shotgun (WGS) entry which is preliminary data.</text>
</comment>
<dbReference type="RefSeq" id="WP_343862073.1">
    <property type="nucleotide sequence ID" value="NZ_BAAAFD010000012.1"/>
</dbReference>
<sequence length="61" mass="6756">MLKTPTLECLCPHCLTTTALPESSNNNQNASIRLRCKTCFSQFEAIIADGKEDTKNVIVIE</sequence>
<gene>
    <name evidence="1" type="ORF">GCM10009114_33500</name>
</gene>